<evidence type="ECO:0000313" key="5">
    <source>
        <dbReference type="EMBL" id="KXK26895.1"/>
    </source>
</evidence>
<dbReference type="EMBL" id="JYNZ01000003">
    <property type="protein sequence ID" value="KXK26895.1"/>
    <property type="molecule type" value="Genomic_DNA"/>
</dbReference>
<keyword evidence="2 5" id="KW-0378">Hydrolase</keyword>
<dbReference type="InterPro" id="IPR015797">
    <property type="entry name" value="NUDIX_hydrolase-like_dom_sf"/>
</dbReference>
<gene>
    <name evidence="5" type="primary">nudG_2</name>
    <name evidence="5" type="ORF">TR69_WS6001000918</name>
</gene>
<sequence>MPQLFYTGVKGIVHKDGRLLLLSCPDQLGRSYWDIPGGRIEPDEDISATLLRELAEELPGLTSVQQGPLVHAARMARMLNDGNGLMLLFYLVSGDISNKPELSEEHTGYRWVTREQAETVGDDQTYIDEGYRTALLNAFTFIDSQSYATQRTI</sequence>
<dbReference type="PANTHER" id="PTHR43046:SF12">
    <property type="entry name" value="GDP-MANNOSE MANNOSYL HYDROLASE"/>
    <property type="match status" value="1"/>
</dbReference>
<proteinExistence type="predicted"/>
<comment type="caution">
    <text evidence="5">The sequence shown here is derived from an EMBL/GenBank/DDBJ whole genome shotgun (WGS) entry which is preliminary data.</text>
</comment>
<evidence type="ECO:0000256" key="2">
    <source>
        <dbReference type="ARBA" id="ARBA00022801"/>
    </source>
</evidence>
<name>A0A136LZ06_9BACT</name>
<reference evidence="5 6" key="1">
    <citation type="submission" date="2015-02" db="EMBL/GenBank/DDBJ databases">
        <title>Improved understanding of the partial-nitritation anammox process through 23 genomes representing the majority of the microbial community.</title>
        <authorList>
            <person name="Speth D.R."/>
            <person name="In T Zandt M."/>
            <person name="Guerrero Cruz S."/>
            <person name="Jetten M.S."/>
            <person name="Dutilh B.E."/>
        </authorList>
    </citation>
    <scope>NUCLEOTIDE SEQUENCE [LARGE SCALE GENOMIC DNA]</scope>
    <source>
        <strain evidence="5">OLB20</strain>
    </source>
</reference>
<dbReference type="PROSITE" id="PS51462">
    <property type="entry name" value="NUDIX"/>
    <property type="match status" value="1"/>
</dbReference>
<evidence type="ECO:0000259" key="4">
    <source>
        <dbReference type="PROSITE" id="PS51462"/>
    </source>
</evidence>
<dbReference type="STRING" id="1617426.TR69_WS6001000918"/>
<dbReference type="SUPFAM" id="SSF55811">
    <property type="entry name" value="Nudix"/>
    <property type="match status" value="1"/>
</dbReference>
<feature type="domain" description="Nudix hydrolase" evidence="4">
    <location>
        <begin position="4"/>
        <end position="136"/>
    </location>
</feature>
<evidence type="ECO:0000313" key="6">
    <source>
        <dbReference type="Proteomes" id="UP000070457"/>
    </source>
</evidence>
<dbReference type="Gene3D" id="3.90.79.10">
    <property type="entry name" value="Nucleoside Triphosphate Pyrophosphohydrolase"/>
    <property type="match status" value="1"/>
</dbReference>
<dbReference type="Pfam" id="PF00293">
    <property type="entry name" value="NUDIX"/>
    <property type="match status" value="1"/>
</dbReference>
<comment type="cofactor">
    <cofactor evidence="1">
        <name>Mg(2+)</name>
        <dbReference type="ChEBI" id="CHEBI:18420"/>
    </cofactor>
</comment>
<dbReference type="GO" id="GO:0016787">
    <property type="term" value="F:hydrolase activity"/>
    <property type="evidence" value="ECO:0007669"/>
    <property type="project" value="UniProtKB-KW"/>
</dbReference>
<evidence type="ECO:0000256" key="3">
    <source>
        <dbReference type="ARBA" id="ARBA00022842"/>
    </source>
</evidence>
<organism evidence="5 6">
    <name type="scientific">candidate division WS6 bacterium OLB20</name>
    <dbReference type="NCBI Taxonomy" id="1617426"/>
    <lineage>
        <taxon>Bacteria</taxon>
        <taxon>Candidatus Dojkabacteria</taxon>
    </lineage>
</organism>
<dbReference type="Proteomes" id="UP000070457">
    <property type="component" value="Unassembled WGS sequence"/>
</dbReference>
<dbReference type="AlphaFoldDB" id="A0A136LZ06"/>
<dbReference type="InterPro" id="IPR000086">
    <property type="entry name" value="NUDIX_hydrolase_dom"/>
</dbReference>
<accession>A0A136LZ06</accession>
<dbReference type="PANTHER" id="PTHR43046">
    <property type="entry name" value="GDP-MANNOSE MANNOSYL HYDROLASE"/>
    <property type="match status" value="1"/>
</dbReference>
<protein>
    <submittedName>
        <fullName evidence="5">CTP pyrophosphohydrolase</fullName>
        <ecNumber evidence="5">3.6.1.65</ecNumber>
    </submittedName>
</protein>
<keyword evidence="3" id="KW-0460">Magnesium</keyword>
<dbReference type="EC" id="3.6.1.65" evidence="5"/>
<evidence type="ECO:0000256" key="1">
    <source>
        <dbReference type="ARBA" id="ARBA00001946"/>
    </source>
</evidence>